<dbReference type="AlphaFoldDB" id="A0A1Q9EFT5"/>
<evidence type="ECO:0000313" key="2">
    <source>
        <dbReference type="EMBL" id="OLQ06237.1"/>
    </source>
</evidence>
<keyword evidence="1" id="KW-0472">Membrane</keyword>
<dbReference type="EMBL" id="LSRX01000165">
    <property type="protein sequence ID" value="OLQ06237.1"/>
    <property type="molecule type" value="Genomic_DNA"/>
</dbReference>
<keyword evidence="3" id="KW-1185">Reference proteome</keyword>
<feature type="transmembrane region" description="Helical" evidence="1">
    <location>
        <begin position="202"/>
        <end position="220"/>
    </location>
</feature>
<keyword evidence="1" id="KW-0812">Transmembrane</keyword>
<sequence>MRLTRTRWPGIIELGNVNKITAKAVDQLASSVGYRLDLVLLSAGCPCASHDGAHLWVQEVVRVRNLLKQSFGVPVEMLVEAMFPLSEGNLCKFNEVLQLKPFLLDAKHLSWMHRPRLFWVTWAVTAVEGVCLVQLQALMTRQIKPRILSLGEWEKLLGFDDNYISEGLHPKYKGTDREIKGLPKEEELMFVLMLVCPFGQKLGLVVVFKVSFSSGLLFMVTRGPMKLTSTHWNFKLC</sequence>
<organism evidence="2 3">
    <name type="scientific">Symbiodinium microadriaticum</name>
    <name type="common">Dinoflagellate</name>
    <name type="synonym">Zooxanthella microadriatica</name>
    <dbReference type="NCBI Taxonomy" id="2951"/>
    <lineage>
        <taxon>Eukaryota</taxon>
        <taxon>Sar</taxon>
        <taxon>Alveolata</taxon>
        <taxon>Dinophyceae</taxon>
        <taxon>Suessiales</taxon>
        <taxon>Symbiodiniaceae</taxon>
        <taxon>Symbiodinium</taxon>
    </lineage>
</organism>
<name>A0A1Q9EFT5_SYMMI</name>
<proteinExistence type="predicted"/>
<accession>A0A1Q9EFT5</accession>
<reference evidence="2 3" key="1">
    <citation type="submission" date="2016-02" db="EMBL/GenBank/DDBJ databases">
        <title>Genome analysis of coral dinoflagellate symbionts highlights evolutionary adaptations to a symbiotic lifestyle.</title>
        <authorList>
            <person name="Aranda M."/>
            <person name="Li Y."/>
            <person name="Liew Y.J."/>
            <person name="Baumgarten S."/>
            <person name="Simakov O."/>
            <person name="Wilson M."/>
            <person name="Piel J."/>
            <person name="Ashoor H."/>
            <person name="Bougouffa S."/>
            <person name="Bajic V.B."/>
            <person name="Ryu T."/>
            <person name="Ravasi T."/>
            <person name="Bayer T."/>
            <person name="Micklem G."/>
            <person name="Kim H."/>
            <person name="Bhak J."/>
            <person name="Lajeunesse T.C."/>
            <person name="Voolstra C.R."/>
        </authorList>
    </citation>
    <scope>NUCLEOTIDE SEQUENCE [LARGE SCALE GENOMIC DNA]</scope>
    <source>
        <strain evidence="2 3">CCMP2467</strain>
    </source>
</reference>
<evidence type="ECO:0000256" key="1">
    <source>
        <dbReference type="SAM" id="Phobius"/>
    </source>
</evidence>
<protein>
    <submittedName>
        <fullName evidence="2">Uncharacterized protein</fullName>
    </submittedName>
</protein>
<dbReference type="Gene3D" id="3.40.50.150">
    <property type="entry name" value="Vaccinia Virus protein VP39"/>
    <property type="match status" value="1"/>
</dbReference>
<evidence type="ECO:0000313" key="3">
    <source>
        <dbReference type="Proteomes" id="UP000186817"/>
    </source>
</evidence>
<comment type="caution">
    <text evidence="2">The sequence shown here is derived from an EMBL/GenBank/DDBJ whole genome shotgun (WGS) entry which is preliminary data.</text>
</comment>
<keyword evidence="1" id="KW-1133">Transmembrane helix</keyword>
<dbReference type="Proteomes" id="UP000186817">
    <property type="component" value="Unassembled WGS sequence"/>
</dbReference>
<gene>
    <name evidence="2" type="ORF">AK812_SmicGene10479</name>
</gene>
<dbReference type="InterPro" id="IPR029063">
    <property type="entry name" value="SAM-dependent_MTases_sf"/>
</dbReference>
<feature type="transmembrane region" description="Helical" evidence="1">
    <location>
        <begin position="117"/>
        <end position="139"/>
    </location>
</feature>